<reference evidence="15" key="1">
    <citation type="submission" date="2021-04" db="EMBL/GenBank/DDBJ databases">
        <authorList>
            <person name="Chebbi M.A.C M."/>
        </authorList>
    </citation>
    <scope>NUCLEOTIDE SEQUENCE</scope>
</reference>
<dbReference type="Pfam" id="PF16414">
    <property type="entry name" value="NPC1_N"/>
    <property type="match status" value="1"/>
</dbReference>
<dbReference type="Proteomes" id="UP000786811">
    <property type="component" value="Unassembled WGS sequence"/>
</dbReference>
<keyword evidence="10" id="KW-0325">Glycoprotein</keyword>
<feature type="domain" description="SSD" evidence="14">
    <location>
        <begin position="1270"/>
        <end position="1435"/>
    </location>
</feature>
<feature type="transmembrane region" description="Helical" evidence="12">
    <location>
        <begin position="1274"/>
        <end position="1292"/>
    </location>
</feature>
<evidence type="ECO:0000259" key="14">
    <source>
        <dbReference type="PROSITE" id="PS50156"/>
    </source>
</evidence>
<feature type="chain" id="PRO_5035156052" evidence="13">
    <location>
        <begin position="19"/>
        <end position="1992"/>
    </location>
</feature>
<dbReference type="InterPro" id="IPR032190">
    <property type="entry name" value="NPC1_N"/>
</dbReference>
<organism evidence="15 16">
    <name type="scientific">Cotesia congregata</name>
    <name type="common">Parasitoid wasp</name>
    <name type="synonym">Apanteles congregatus</name>
    <dbReference type="NCBI Taxonomy" id="51543"/>
    <lineage>
        <taxon>Eukaryota</taxon>
        <taxon>Metazoa</taxon>
        <taxon>Ecdysozoa</taxon>
        <taxon>Arthropoda</taxon>
        <taxon>Hexapoda</taxon>
        <taxon>Insecta</taxon>
        <taxon>Pterygota</taxon>
        <taxon>Neoptera</taxon>
        <taxon>Endopterygota</taxon>
        <taxon>Hymenoptera</taxon>
        <taxon>Apocrita</taxon>
        <taxon>Ichneumonoidea</taxon>
        <taxon>Braconidae</taxon>
        <taxon>Microgastrinae</taxon>
        <taxon>Cotesia</taxon>
    </lineage>
</organism>
<dbReference type="GO" id="GO:0030299">
    <property type="term" value="P:intestinal cholesterol absorption"/>
    <property type="evidence" value="ECO:0007669"/>
    <property type="project" value="TreeGrafter"/>
</dbReference>
<accession>A0A8J2MN43</accession>
<dbReference type="SUPFAM" id="SSF82866">
    <property type="entry name" value="Multidrug efflux transporter AcrB transmembrane domain"/>
    <property type="match status" value="3"/>
</dbReference>
<evidence type="ECO:0000313" key="15">
    <source>
        <dbReference type="EMBL" id="CAG5100116.1"/>
    </source>
</evidence>
<feature type="transmembrane region" description="Helical" evidence="12">
    <location>
        <begin position="1411"/>
        <end position="1435"/>
    </location>
</feature>
<dbReference type="InterPro" id="IPR012337">
    <property type="entry name" value="RNaseH-like_sf"/>
</dbReference>
<feature type="transmembrane region" description="Helical" evidence="12">
    <location>
        <begin position="294"/>
        <end position="312"/>
    </location>
</feature>
<feature type="transmembrane region" description="Helical" evidence="12">
    <location>
        <begin position="773"/>
        <end position="799"/>
    </location>
</feature>
<feature type="transmembrane region" description="Helical" evidence="12">
    <location>
        <begin position="503"/>
        <end position="521"/>
    </location>
</feature>
<keyword evidence="7" id="KW-0443">Lipid metabolism</keyword>
<evidence type="ECO:0000256" key="10">
    <source>
        <dbReference type="ARBA" id="ARBA00023180"/>
    </source>
</evidence>
<proteinExistence type="inferred from homology"/>
<comment type="similarity">
    <text evidence="2">Belongs to the patched family.</text>
</comment>
<feature type="transmembrane region" description="Helical" evidence="12">
    <location>
        <begin position="324"/>
        <end position="348"/>
    </location>
</feature>
<dbReference type="GO" id="GO:0015918">
    <property type="term" value="P:sterol transport"/>
    <property type="evidence" value="ECO:0007669"/>
    <property type="project" value="TreeGrafter"/>
</dbReference>
<dbReference type="InterPro" id="IPR053958">
    <property type="entry name" value="HMGCR/SNAP/NPC1-like_SSD"/>
</dbReference>
<feature type="transmembrane region" description="Helical" evidence="12">
    <location>
        <begin position="1482"/>
        <end position="1501"/>
    </location>
</feature>
<dbReference type="Pfam" id="PF12349">
    <property type="entry name" value="Sterol-sensing"/>
    <property type="match status" value="2"/>
</dbReference>
<dbReference type="OrthoDB" id="6510177at2759"/>
<dbReference type="EMBL" id="CAJNRD030001122">
    <property type="protein sequence ID" value="CAG5100116.1"/>
    <property type="molecule type" value="Genomic_DNA"/>
</dbReference>
<gene>
    <name evidence="15" type="ORF">HICCMSTLAB_LOCUS9392</name>
</gene>
<keyword evidence="3" id="KW-0813">Transport</keyword>
<feature type="transmembrane region" description="Helical" evidence="12">
    <location>
        <begin position="883"/>
        <end position="900"/>
    </location>
</feature>
<comment type="subcellular location">
    <subcellularLocation>
        <location evidence="1">Endomembrane system</location>
        <topology evidence="1">Multi-pass membrane protein</topology>
    </subcellularLocation>
</comment>
<feature type="transmembrane region" description="Helical" evidence="12">
    <location>
        <begin position="1304"/>
        <end position="1328"/>
    </location>
</feature>
<keyword evidence="5 13" id="KW-0732">Signal</keyword>
<comment type="catalytic activity">
    <reaction evidence="11">
        <text>cholesterol(in) = cholesterol(out)</text>
        <dbReference type="Rhea" id="RHEA:39747"/>
        <dbReference type="ChEBI" id="CHEBI:16113"/>
    </reaction>
</comment>
<keyword evidence="8 12" id="KW-0472">Membrane</keyword>
<dbReference type="PANTHER" id="PTHR45727:SF6">
    <property type="entry name" value="NPC INTRACELLULAR CHOLESTEROL TRANSPORTER 1 HOMOLOG 1B"/>
    <property type="match status" value="1"/>
</dbReference>
<dbReference type="FunFam" id="1.20.1640.10:FF:000008">
    <property type="entry name" value="NPC intracellular cholesterol transporter 1"/>
    <property type="match status" value="2"/>
</dbReference>
<feature type="transmembrane region" description="Helical" evidence="12">
    <location>
        <begin position="1334"/>
        <end position="1356"/>
    </location>
</feature>
<keyword evidence="9" id="KW-1015">Disulfide bond</keyword>
<dbReference type="SUPFAM" id="SSF53098">
    <property type="entry name" value="Ribonuclease H-like"/>
    <property type="match status" value="1"/>
</dbReference>
<feature type="transmembrane region" description="Helical" evidence="12">
    <location>
        <begin position="354"/>
        <end position="376"/>
    </location>
</feature>
<dbReference type="GO" id="GO:0012505">
    <property type="term" value="C:endomembrane system"/>
    <property type="evidence" value="ECO:0007669"/>
    <property type="project" value="UniProtKB-SubCell"/>
</dbReference>
<feature type="transmembrane region" description="Helical" evidence="12">
    <location>
        <begin position="397"/>
        <end position="419"/>
    </location>
</feature>
<comment type="caution">
    <text evidence="15">The sequence shown here is derived from an EMBL/GenBank/DDBJ whole genome shotgun (WGS) entry which is preliminary data.</text>
</comment>
<evidence type="ECO:0000256" key="4">
    <source>
        <dbReference type="ARBA" id="ARBA00022692"/>
    </source>
</evidence>
<evidence type="ECO:0000313" key="16">
    <source>
        <dbReference type="Proteomes" id="UP000786811"/>
    </source>
</evidence>
<dbReference type="GO" id="GO:0006629">
    <property type="term" value="P:lipid metabolic process"/>
    <property type="evidence" value="ECO:0007669"/>
    <property type="project" value="UniProtKB-KW"/>
</dbReference>
<sequence length="1992" mass="224402">MGILYLINLLVCSLTVFAKYPAGCLCLISFVLAALSFGSTSLQITINPIEIWASPQSKSRSERDYFDSHFTPFYRTEQVFIKPVGLKNFTYISNANEALEVGSVFTKEFLIAVYDLQQEILQIGQDSNEGLDKICFAPVRNNFDGPVTLDMCVVQSVWGYFQNDFKNFIDADYNDNINKLFDCTQNPYNVQCMAPFKGPIIPEIAFGGFLLENKLKYESTDYMKSTGLVLTFLVKNSLNKTELQPMLKWEQKFLDFMKNWSNTECPEFVEVAYSAERSIEDELQRTSVTEIQTVVISYVFMFLYIMLTLGQFKLSPQCFVTSKILISLGGIVIVLASVASTFGIFGYIGVPTTILTLEVIPFLVLAVGVDNIFILVQTHQKNPLRAGESIPDYIGRILSSVGSSILLTSISECLCFLIGTLSSMPAVNTFALYASVAIIINFLLQITAFISLLALDVRRSENNRADVLCCFPIKKSTTTQENHSIIHNVFSYFHTHFLMKKNVGFGVIFFFIAALVLHSIVGPNVEIGLDQKLSMSKDSYVLKYFNFMQDLLSVGPPVYFVVKGGLNYSNTTVQNAVCGGPECNVDSVYTQIYTASQQPQISYIAKPASSWIDDYIDWSKIPECCKYFANNGSFCPHNRNDCQACNIMKNKPKLRPNAHNFRKYISYFVSDIPNENCAKGGRAAYLDALRYSTDEHGMIDVGDTYFMSYHTPLKKQSDWYNALSYARIIADNITSMINSASLTNQTIEVFPYSIFYVFYEQYLTIWQELLESIGLSLLVVFVTVGISVEFCSHLVHAYLTSTQKTRVAKTSEALTDMGSSVFSGITMTKLIGIIVLAFAQTQIFQVFYFKMYLGILIIGASHGLIFLPARLKQILTLKLLKKMAYLLIFLIGVLFFSVTAEPTCVWYGVCADLSFGHQYCPYNGPAKLINDSAAEQVLKKRCPEFFSDTDIIVAMNEKLTMAEMILGRCKTCYRNLLQSICQLTCAKNQSSFMAEIESKINIATGKKYIKEIRVYMSEEYANATYESCRKVINPQTGNLIMDLACIPYEASHCSPKLWFSAMGDSNTPMVPFQITYVYEPDQEKNLTDPLNPPTKLCSEAYEIGQDSNEGLDKICFAPIQSDFDGPVTLELCAVQSVWGYFQDNFEEFNKTEFKENLEKLLKCMQNPYIPVCRALYKGPIIPDVAFGGFQQDNKSKYESTDYIKSTGLVLTFLVKNSLNKTELQPMLKWEQKYLDFMKNWTSTACPEFMEVAYSSERSIEDELQRTSVTEIQTVIISYFFMFLYIMLILGQFKLSPLCFVTSKILISLGGIVIVLASVASTFGIFGYIGVPTTILTLEVIPFLVLAVGVDNIFILVQTHQKNPLRAGESIPDYIGRILSSVGSSILLTSISECLCFLIGTLSSMPAVNTFALYASVAIIINFLLQITAFISLLALDVRRSENHRVEILCCIQVKKSVYDDGDCRIIHSIFSYFYTPFLMKKAIGIGVIVFFIGALVLHSIVGPNVELGLDQKLSMVKDSYVFKYFQFMEDLLSMGPPVYFVVKSGLNYTNTNVQNAICGGQKCNSDSLYTQIFTASEQSAISYIAKPASSWIDDYFDWSTISDCCQYFPSNGSFCPHTRYDCKSCNIPTDELGLRPDAQSFRKYISYFVSDIPDEDCAKGGRASYLDALKYSTDEYGMIDVGDTYFMSYHTPLKKQSDWYNALSYARIIADNITSMINSASLTNQTIEVFPYSVFYVFFEQYLTIWQELLESIGLSLLVVFVTVGISVEFCSHLVHSYLTSTQKTRVAKTSEALTDMGNILPEYIIPSRTVIKNRLELLYESVRNDILEAFHRFPYISITTDGWSSRLSDSFMTITAHAIDDLWNMRSVTLDTNEIYLCKGLSEWKIVDKTIAVVHDNAPNMIAAMRTSSSSNVKIGQSVRCFCHTLQLVIEKAFKEDTFKKHLQQVSGIVGHFKHSNKATKALSDAQKEHNLPDHCLISYCVTRWNSAYML</sequence>
<dbReference type="InterPro" id="IPR000731">
    <property type="entry name" value="SSD"/>
</dbReference>
<protein>
    <submittedName>
        <fullName evidence="15">Similar to Npc1b: NPC intracellular cholesterol transporter 1 homolog 1b (Drosophila melanogaster)</fullName>
    </submittedName>
</protein>
<evidence type="ECO:0000256" key="6">
    <source>
        <dbReference type="ARBA" id="ARBA00022989"/>
    </source>
</evidence>
<feature type="transmembrane region" description="Helical" evidence="12">
    <location>
        <begin position="1377"/>
        <end position="1399"/>
    </location>
</feature>
<feature type="transmembrane region" description="Helical" evidence="12">
    <location>
        <begin position="820"/>
        <end position="839"/>
    </location>
</feature>
<evidence type="ECO:0000256" key="3">
    <source>
        <dbReference type="ARBA" id="ARBA00022448"/>
    </source>
</evidence>
<dbReference type="GO" id="GO:0042632">
    <property type="term" value="P:cholesterol homeostasis"/>
    <property type="evidence" value="ECO:0007669"/>
    <property type="project" value="TreeGrafter"/>
</dbReference>
<dbReference type="GO" id="GO:0005886">
    <property type="term" value="C:plasma membrane"/>
    <property type="evidence" value="ECO:0007669"/>
    <property type="project" value="TreeGrafter"/>
</dbReference>
<feature type="domain" description="SSD" evidence="14">
    <location>
        <begin position="290"/>
        <end position="455"/>
    </location>
</feature>
<evidence type="ECO:0000256" key="11">
    <source>
        <dbReference type="ARBA" id="ARBA00034049"/>
    </source>
</evidence>
<evidence type="ECO:0000256" key="7">
    <source>
        <dbReference type="ARBA" id="ARBA00023098"/>
    </source>
</evidence>
<feature type="signal peptide" evidence="13">
    <location>
        <begin position="1"/>
        <end position="18"/>
    </location>
</feature>
<dbReference type="Pfam" id="PF22314">
    <property type="entry name" value="NPC1_MLD"/>
    <property type="match status" value="2"/>
</dbReference>
<evidence type="ECO:0000256" key="9">
    <source>
        <dbReference type="ARBA" id="ARBA00023157"/>
    </source>
</evidence>
<dbReference type="GO" id="GO:0015485">
    <property type="term" value="F:cholesterol binding"/>
    <property type="evidence" value="ECO:0007669"/>
    <property type="project" value="TreeGrafter"/>
</dbReference>
<feature type="transmembrane region" description="Helical" evidence="12">
    <location>
        <begin position="431"/>
        <end position="455"/>
    </location>
</feature>
<keyword evidence="16" id="KW-1185">Reference proteome</keyword>
<dbReference type="PROSITE" id="PS50156">
    <property type="entry name" value="SSD"/>
    <property type="match status" value="2"/>
</dbReference>
<evidence type="ECO:0000256" key="1">
    <source>
        <dbReference type="ARBA" id="ARBA00004127"/>
    </source>
</evidence>
<keyword evidence="4 12" id="KW-0812">Transmembrane</keyword>
<dbReference type="InterPro" id="IPR053956">
    <property type="entry name" value="NPC1_MLD"/>
</dbReference>
<dbReference type="PANTHER" id="PTHR45727">
    <property type="entry name" value="NPC INTRACELLULAR CHOLESTEROL TRANSPORTER 1"/>
    <property type="match status" value="1"/>
</dbReference>
<evidence type="ECO:0000256" key="5">
    <source>
        <dbReference type="ARBA" id="ARBA00022729"/>
    </source>
</evidence>
<evidence type="ECO:0000256" key="12">
    <source>
        <dbReference type="SAM" id="Phobius"/>
    </source>
</evidence>
<evidence type="ECO:0000256" key="13">
    <source>
        <dbReference type="SAM" id="SignalP"/>
    </source>
</evidence>
<feature type="transmembrane region" description="Helical" evidence="12">
    <location>
        <begin position="851"/>
        <end position="871"/>
    </location>
</feature>
<evidence type="ECO:0000256" key="2">
    <source>
        <dbReference type="ARBA" id="ARBA00005585"/>
    </source>
</evidence>
<evidence type="ECO:0000256" key="8">
    <source>
        <dbReference type="ARBA" id="ARBA00023136"/>
    </source>
</evidence>
<keyword evidence="6 12" id="KW-1133">Transmembrane helix</keyword>
<name>A0A8J2MN43_COTCN</name>
<dbReference type="Gene3D" id="1.20.1640.10">
    <property type="entry name" value="Multidrug efflux transporter AcrB transmembrane domain"/>
    <property type="match status" value="3"/>
</dbReference>